<dbReference type="GO" id="GO:0006364">
    <property type="term" value="P:rRNA processing"/>
    <property type="evidence" value="ECO:0007669"/>
    <property type="project" value="InterPro"/>
</dbReference>
<dbReference type="GO" id="GO:0019843">
    <property type="term" value="F:rRNA binding"/>
    <property type="evidence" value="ECO:0007669"/>
    <property type="project" value="InterPro"/>
</dbReference>
<dbReference type="AlphaFoldDB" id="A0A165ZDX1"/>
<keyword evidence="1 2" id="KW-0690">Ribosome biogenesis</keyword>
<comment type="caution">
    <text evidence="4">The sequence shown here is derived from an EMBL/GenBank/DDBJ whole genome shotgun (WGS) entry which is preliminary data.</text>
</comment>
<sequence length="159" mass="18008">MLISTSRKPSQRTRQFCKNLSHITAFSSVNRGKMNMREVLLKAFELDETNIAIVDEIKGNPSRITFYSNEGDVLLTILIGASSENEKFNMAPSKLKLVSEVPKLNCLSDILGIELVDKSSENYIHVSRTNDDLIAKINFINKFGDKVKFQINIKKILEE</sequence>
<proteinExistence type="inferred from homology"/>
<evidence type="ECO:0000259" key="3">
    <source>
        <dbReference type="PROSITE" id="PS50833"/>
    </source>
</evidence>
<dbReference type="Proteomes" id="UP000077428">
    <property type="component" value="Unassembled WGS sequence"/>
</dbReference>
<evidence type="ECO:0000256" key="2">
    <source>
        <dbReference type="HAMAP-Rule" id="MF_00699"/>
    </source>
</evidence>
<dbReference type="STRING" id="66851.MBORA_17990"/>
<feature type="domain" description="Brix" evidence="3">
    <location>
        <begin position="1"/>
        <end position="159"/>
    </location>
</feature>
<dbReference type="HAMAP" id="MF_00699">
    <property type="entry name" value="BriX"/>
    <property type="match status" value="1"/>
</dbReference>
<dbReference type="OrthoDB" id="117530at2157"/>
<dbReference type="SMART" id="SM00879">
    <property type="entry name" value="Brix"/>
    <property type="match status" value="1"/>
</dbReference>
<evidence type="ECO:0000256" key="1">
    <source>
        <dbReference type="ARBA" id="ARBA00022517"/>
    </source>
</evidence>
<dbReference type="PROSITE" id="PS50833">
    <property type="entry name" value="BRIX"/>
    <property type="match status" value="1"/>
</dbReference>
<dbReference type="InterPro" id="IPR023548">
    <property type="entry name" value="Brix_dom_Rbsml_bgen_prot"/>
</dbReference>
<keyword evidence="5" id="KW-1185">Reference proteome</keyword>
<dbReference type="InterPro" id="IPR007109">
    <property type="entry name" value="Brix"/>
</dbReference>
<evidence type="ECO:0000313" key="4">
    <source>
        <dbReference type="EMBL" id="KZX10593.1"/>
    </source>
</evidence>
<dbReference type="EMBL" id="LWMU01000112">
    <property type="protein sequence ID" value="KZX10593.1"/>
    <property type="molecule type" value="Genomic_DNA"/>
</dbReference>
<protein>
    <recommendedName>
        <fullName evidence="2">Probable Brix domain-containing ribosomal biogenesis protein</fullName>
    </recommendedName>
</protein>
<dbReference type="Gene3D" id="3.40.50.10480">
    <property type="entry name" value="Probable brix-domain ribosomal biogenesis protein"/>
    <property type="match status" value="1"/>
</dbReference>
<organism evidence="4 5">
    <name type="scientific">Methanobrevibacter oralis</name>
    <dbReference type="NCBI Taxonomy" id="66851"/>
    <lineage>
        <taxon>Archaea</taxon>
        <taxon>Methanobacteriati</taxon>
        <taxon>Methanobacteriota</taxon>
        <taxon>Methanomada group</taxon>
        <taxon>Methanobacteria</taxon>
        <taxon>Methanobacteriales</taxon>
        <taxon>Methanobacteriaceae</taxon>
        <taxon>Methanobrevibacter</taxon>
    </lineage>
</organism>
<accession>A0A165ZDX1</accession>
<dbReference type="PATRIC" id="fig|66851.6.peg.1968"/>
<reference evidence="5" key="1">
    <citation type="journal article" date="2016" name="Genome Announc.">
        <title>Draft Genome Sequences of Methanobrevibacter curvatus DSM11111, Methanobrevibacter cuticularis DSM11139, Methanobrevibacter filiformis DSM11501, and Methanobrevibacter oralis DSM7256.</title>
        <authorList>
            <person name="Poehlein A."/>
            <person name="Seedorf H."/>
        </authorList>
    </citation>
    <scope>NUCLEOTIDE SEQUENCE [LARGE SCALE GENOMIC DNA]</scope>
    <source>
        <strain evidence="5">DSM 7256 / JCM 30027 / ZR</strain>
    </source>
</reference>
<name>A0A165ZDX1_METOA</name>
<dbReference type="SUPFAM" id="SSF52954">
    <property type="entry name" value="Class II aaRS ABD-related"/>
    <property type="match status" value="1"/>
</dbReference>
<comment type="function">
    <text evidence="2">Probably involved in the biogenesis of the ribosome.</text>
</comment>
<evidence type="ECO:0000313" key="5">
    <source>
        <dbReference type="Proteomes" id="UP000077428"/>
    </source>
</evidence>
<gene>
    <name evidence="4" type="ORF">MBORA_17990</name>
</gene>
<dbReference type="RefSeq" id="WP_042694279.1">
    <property type="nucleotide sequence ID" value="NZ_CABMAB010000035.1"/>
</dbReference>